<organism evidence="1">
    <name type="scientific">Brassica napus</name>
    <name type="common">Rape</name>
    <dbReference type="NCBI Taxonomy" id="3708"/>
    <lineage>
        <taxon>Eukaryota</taxon>
        <taxon>Viridiplantae</taxon>
        <taxon>Streptophyta</taxon>
        <taxon>Embryophyta</taxon>
        <taxon>Tracheophyta</taxon>
        <taxon>Spermatophyta</taxon>
        <taxon>Magnoliopsida</taxon>
        <taxon>eudicotyledons</taxon>
        <taxon>Gunneridae</taxon>
        <taxon>Pentapetalae</taxon>
        <taxon>rosids</taxon>
        <taxon>malvids</taxon>
        <taxon>Brassicales</taxon>
        <taxon>Brassicaceae</taxon>
        <taxon>Brassiceae</taxon>
        <taxon>Brassica</taxon>
    </lineage>
</organism>
<name>A0A817A3U6_BRANA</name>
<gene>
    <name evidence="1" type="ORF">DARMORV10_A08P22320.1</name>
</gene>
<dbReference type="EMBL" id="HG994362">
    <property type="protein sequence ID" value="CAF2248011.1"/>
    <property type="molecule type" value="Genomic_DNA"/>
</dbReference>
<dbReference type="AlphaFoldDB" id="A0A817A3U6"/>
<reference evidence="1" key="1">
    <citation type="submission" date="2021-01" db="EMBL/GenBank/DDBJ databases">
        <authorList>
            <consortium name="Genoscope - CEA"/>
            <person name="William W."/>
        </authorList>
    </citation>
    <scope>NUCLEOTIDE SEQUENCE</scope>
</reference>
<dbReference type="Proteomes" id="UP001295469">
    <property type="component" value="Chromosome A08"/>
</dbReference>
<sequence length="107" mass="12047">MALVIEDLGGIAIFLNNRCDAVKKEKVVHWPLISLAALVLMKLYNYVEVMDPSSTESFMLTWPGYAKTELLTRKIFTFDLAIDGGTRQLVISQVMAMINYVTWIASC</sequence>
<evidence type="ECO:0000313" key="1">
    <source>
        <dbReference type="EMBL" id="CAF2248011.1"/>
    </source>
</evidence>
<accession>A0A817A3U6</accession>
<protein>
    <submittedName>
        <fullName evidence="1">(rape) hypothetical protein</fullName>
    </submittedName>
</protein>
<proteinExistence type="predicted"/>